<dbReference type="NCBIfam" id="NF033564">
    <property type="entry name" value="transpos_ISAs1"/>
    <property type="match status" value="1"/>
</dbReference>
<gene>
    <name evidence="1" type="ORF">EXY23_26905</name>
</gene>
<dbReference type="PANTHER" id="PTHR30298">
    <property type="entry name" value="H REPEAT-ASSOCIATED PREDICTED TRANSPOSASE"/>
    <property type="match status" value="1"/>
</dbReference>
<comment type="caution">
    <text evidence="1">The sequence shown here is derived from an EMBL/GenBank/DDBJ whole genome shotgun (WGS) entry which is preliminary data.</text>
</comment>
<dbReference type="InterPro" id="IPR051698">
    <property type="entry name" value="Transposase_11-like"/>
</dbReference>
<sequence>MAEFAASRQADLAEIVPLPHGPLSHDTFSRLFRLLDPAELAKSLTAFLTALRAALDLAPPRSAGVVAIDGKALRRGYEAGQAFLPPLLVSVWDAETRLAIAAARAPVGSEVAATLALLKSLVLKGCTVTADALHCHPAMAEAVLAATRLPSVRIVAVEVAEQAAGHDVDKAQARPICNPSVSTECSQPRLPSVG</sequence>
<evidence type="ECO:0000313" key="2">
    <source>
        <dbReference type="Proteomes" id="UP000295023"/>
    </source>
</evidence>
<proteinExistence type="predicted"/>
<reference evidence="1 2" key="1">
    <citation type="submission" date="2019-03" db="EMBL/GenBank/DDBJ databases">
        <title>Paracraurococcus aquatilis NE82 genome sequence.</title>
        <authorList>
            <person name="Zhao Y."/>
            <person name="Du Z."/>
        </authorList>
    </citation>
    <scope>NUCLEOTIDE SEQUENCE [LARGE SCALE GENOMIC DNA]</scope>
    <source>
        <strain evidence="1 2">NE82</strain>
    </source>
</reference>
<dbReference type="AlphaFoldDB" id="A0A4R4D2F9"/>
<dbReference type="EMBL" id="SKBM01000056">
    <property type="protein sequence ID" value="TCZ51445.1"/>
    <property type="molecule type" value="Genomic_DNA"/>
</dbReference>
<dbReference type="Proteomes" id="UP000295023">
    <property type="component" value="Unassembled WGS sequence"/>
</dbReference>
<dbReference type="OrthoDB" id="8001376at2"/>
<evidence type="ECO:0000313" key="1">
    <source>
        <dbReference type="EMBL" id="TCZ51445.1"/>
    </source>
</evidence>
<dbReference type="PANTHER" id="PTHR30298:SF0">
    <property type="entry name" value="PROTEIN YBFL-RELATED"/>
    <property type="match status" value="1"/>
</dbReference>
<organism evidence="1 2">
    <name type="scientific">Roseicella aquatilis</name>
    <dbReference type="NCBI Taxonomy" id="2527868"/>
    <lineage>
        <taxon>Bacteria</taxon>
        <taxon>Pseudomonadati</taxon>
        <taxon>Pseudomonadota</taxon>
        <taxon>Alphaproteobacteria</taxon>
        <taxon>Acetobacterales</taxon>
        <taxon>Roseomonadaceae</taxon>
        <taxon>Roseicella</taxon>
    </lineage>
</organism>
<name>A0A4R4D2F9_9PROT</name>
<accession>A0A4R4D2F9</accession>
<dbReference type="InterPro" id="IPR047647">
    <property type="entry name" value="ISAs1_transpos"/>
</dbReference>
<protein>
    <submittedName>
        <fullName evidence="1">ISAs1 family transposase</fullName>
    </submittedName>
</protein>
<keyword evidence="2" id="KW-1185">Reference proteome</keyword>